<gene>
    <name evidence="2" type="ORF">HPT30_22550</name>
</gene>
<protein>
    <submittedName>
        <fullName evidence="2">Carboxymuconolactone decarboxylase family protein</fullName>
    </submittedName>
</protein>
<dbReference type="InterPro" id="IPR004675">
    <property type="entry name" value="AhpD_core"/>
</dbReference>
<feature type="domain" description="Carboxymuconolactone decarboxylase-like" evidence="1">
    <location>
        <begin position="15"/>
        <end position="85"/>
    </location>
</feature>
<dbReference type="GO" id="GO:0051920">
    <property type="term" value="F:peroxiredoxin activity"/>
    <property type="evidence" value="ECO:0007669"/>
    <property type="project" value="InterPro"/>
</dbReference>
<evidence type="ECO:0000259" key="1">
    <source>
        <dbReference type="Pfam" id="PF02627"/>
    </source>
</evidence>
<organism evidence="2 3">
    <name type="scientific">Paenibacillus agri</name>
    <dbReference type="NCBI Taxonomy" id="2744309"/>
    <lineage>
        <taxon>Bacteria</taxon>
        <taxon>Bacillati</taxon>
        <taxon>Bacillota</taxon>
        <taxon>Bacilli</taxon>
        <taxon>Bacillales</taxon>
        <taxon>Paenibacillaceae</taxon>
        <taxon>Paenibacillus</taxon>
    </lineage>
</organism>
<name>A0A850ERJ1_9BACL</name>
<comment type="caution">
    <text evidence="2">The sequence shown here is derived from an EMBL/GenBank/DDBJ whole genome shotgun (WGS) entry which is preliminary data.</text>
</comment>
<evidence type="ECO:0000313" key="3">
    <source>
        <dbReference type="Proteomes" id="UP000564806"/>
    </source>
</evidence>
<keyword evidence="3" id="KW-1185">Reference proteome</keyword>
<dbReference type="RefSeq" id="WP_175373567.1">
    <property type="nucleotide sequence ID" value="NZ_JABWCS010000218.1"/>
</dbReference>
<dbReference type="Pfam" id="PF02627">
    <property type="entry name" value="CMD"/>
    <property type="match status" value="1"/>
</dbReference>
<dbReference type="InterPro" id="IPR003779">
    <property type="entry name" value="CMD-like"/>
</dbReference>
<dbReference type="PANTHER" id="PTHR34846">
    <property type="entry name" value="4-CARBOXYMUCONOLACTONE DECARBOXYLASE FAMILY PROTEIN (AFU_ORTHOLOGUE AFUA_6G11590)"/>
    <property type="match status" value="1"/>
</dbReference>
<dbReference type="SUPFAM" id="SSF69118">
    <property type="entry name" value="AhpD-like"/>
    <property type="match status" value="1"/>
</dbReference>
<proteinExistence type="predicted"/>
<evidence type="ECO:0000313" key="2">
    <source>
        <dbReference type="EMBL" id="NUU63136.1"/>
    </source>
</evidence>
<accession>A0A850ERJ1</accession>
<dbReference type="Proteomes" id="UP000564806">
    <property type="component" value="Unassembled WGS sequence"/>
</dbReference>
<sequence>MSLRLNYSKANPKAATAMMGLETYAGNAIKDKVLYELIKLRVSQINGCAFCLDMHAKDLLKLGDHGDRILLLSVWHEVPHLFTEQERVVLELSEAVTTISKGGVPKALYDKVRGHFSEAEYVDLIMAINTINCWNRIAISTGMYPGCFN</sequence>
<dbReference type="NCBIfam" id="TIGR00778">
    <property type="entry name" value="ahpD_dom"/>
    <property type="match status" value="1"/>
</dbReference>
<dbReference type="InterPro" id="IPR029032">
    <property type="entry name" value="AhpD-like"/>
</dbReference>
<reference evidence="2" key="1">
    <citation type="submission" date="2020-06" db="EMBL/GenBank/DDBJ databases">
        <title>Paenibacillus sp. nov., isolated from soil.</title>
        <authorList>
            <person name="Seo Y.L."/>
        </authorList>
    </citation>
    <scope>NUCLEOTIDE SEQUENCE [LARGE SCALE GENOMIC DNA]</scope>
    <source>
        <strain evidence="2">JW14</strain>
    </source>
</reference>
<dbReference type="PANTHER" id="PTHR34846:SF10">
    <property type="entry name" value="CYTOPLASMIC PROTEIN"/>
    <property type="match status" value="1"/>
</dbReference>
<dbReference type="EMBL" id="JABWCS010000218">
    <property type="protein sequence ID" value="NUU63136.1"/>
    <property type="molecule type" value="Genomic_DNA"/>
</dbReference>
<dbReference type="AlphaFoldDB" id="A0A850ERJ1"/>
<dbReference type="Gene3D" id="1.20.1290.10">
    <property type="entry name" value="AhpD-like"/>
    <property type="match status" value="1"/>
</dbReference>